<evidence type="ECO:0000256" key="2">
    <source>
        <dbReference type="SAM" id="Phobius"/>
    </source>
</evidence>
<organism evidence="3 4">
    <name type="scientific">Yinghuangia soli</name>
    <dbReference type="NCBI Taxonomy" id="2908204"/>
    <lineage>
        <taxon>Bacteria</taxon>
        <taxon>Bacillati</taxon>
        <taxon>Actinomycetota</taxon>
        <taxon>Actinomycetes</taxon>
        <taxon>Kitasatosporales</taxon>
        <taxon>Streptomycetaceae</taxon>
        <taxon>Yinghuangia</taxon>
    </lineage>
</organism>
<keyword evidence="2" id="KW-0472">Membrane</keyword>
<protein>
    <submittedName>
        <fullName evidence="3">Uncharacterized protein</fullName>
    </submittedName>
</protein>
<keyword evidence="4" id="KW-1185">Reference proteome</keyword>
<reference evidence="3" key="1">
    <citation type="submission" date="2022-01" db="EMBL/GenBank/DDBJ databases">
        <title>Genome-Based Taxonomic Classification of the Phylum Actinobacteria.</title>
        <authorList>
            <person name="Gao Y."/>
        </authorList>
    </citation>
    <scope>NUCLEOTIDE SEQUENCE</scope>
    <source>
        <strain evidence="3">KLBMP 8922</strain>
    </source>
</reference>
<comment type="caution">
    <text evidence="3">The sequence shown here is derived from an EMBL/GenBank/DDBJ whole genome shotgun (WGS) entry which is preliminary data.</text>
</comment>
<accession>A0AA41U065</accession>
<feature type="region of interest" description="Disordered" evidence="1">
    <location>
        <begin position="74"/>
        <end position="185"/>
    </location>
</feature>
<dbReference type="InterPro" id="IPR053779">
    <property type="entry name" value="GlpR"/>
</dbReference>
<evidence type="ECO:0000256" key="1">
    <source>
        <dbReference type="SAM" id="MobiDB-lite"/>
    </source>
</evidence>
<feature type="compositionally biased region" description="Basic and acidic residues" evidence="1">
    <location>
        <begin position="134"/>
        <end position="152"/>
    </location>
</feature>
<name>A0AA41U065_9ACTN</name>
<dbReference type="AlphaFoldDB" id="A0AA41U065"/>
<gene>
    <name evidence="3" type="ORF">LZ495_13640</name>
</gene>
<dbReference type="NCBIfam" id="NF045516">
    <property type="entry name" value="GlpR"/>
    <property type="match status" value="1"/>
</dbReference>
<feature type="transmembrane region" description="Helical" evidence="2">
    <location>
        <begin position="6"/>
        <end position="24"/>
    </location>
</feature>
<feature type="transmembrane region" description="Helical" evidence="2">
    <location>
        <begin position="221"/>
        <end position="238"/>
    </location>
</feature>
<dbReference type="EMBL" id="JAKFHA010000006">
    <property type="protein sequence ID" value="MCF2528256.1"/>
    <property type="molecule type" value="Genomic_DNA"/>
</dbReference>
<sequence>MSSSGLIYAAIVGAWAAYLVPMWLRRQDELNEGRHTERFTTAIRILSRRGALERRYARMIANGDDGLMTSSIALPARDEHPPPEAARTEPAAGSADKAPAASGSRTGNEPAESPARRRETPAAQAPRARQVHAPADDAGRTEAADGAFERSRPAPRTPAAERGAEPAPVRADRIPPAAPAPEPAARGLFGRRKDQAAPAKAPAPLKRPDGRAKLLARRRRVVVGLFLLFTGGAVLTGLLGLAWFWLPVLPGLALTGYIAYLRIQERRRYETDLRNQLAPAAGRPAPQRLARGAEPEARRTAPQASEAPRRRPADGTPRSAGPRTGNPRTGTPRPTERAAAPEAREAREGREPREAREAKDTRSKPGGRREAEARDHAEWIAALQSDAEAGDRGAWDPVPVPLPTYVTAPVVPRGEPALPERPEADPQDPEPRRAAEAPTPLFDQYAEDQRRAAAPYNLPSAPLYTQDWPRAGNE</sequence>
<keyword evidence="2" id="KW-1133">Transmembrane helix</keyword>
<feature type="region of interest" description="Disordered" evidence="1">
    <location>
        <begin position="276"/>
        <end position="374"/>
    </location>
</feature>
<dbReference type="RefSeq" id="WP_235052423.1">
    <property type="nucleotide sequence ID" value="NZ_JAKFHA010000006.1"/>
</dbReference>
<keyword evidence="2" id="KW-0812">Transmembrane</keyword>
<feature type="compositionally biased region" description="Basic and acidic residues" evidence="1">
    <location>
        <begin position="418"/>
        <end position="435"/>
    </location>
</feature>
<dbReference type="Proteomes" id="UP001165378">
    <property type="component" value="Unassembled WGS sequence"/>
</dbReference>
<feature type="compositionally biased region" description="Low complexity" evidence="1">
    <location>
        <begin position="88"/>
        <end position="104"/>
    </location>
</feature>
<proteinExistence type="predicted"/>
<feature type="compositionally biased region" description="Basic and acidic residues" evidence="1">
    <location>
        <begin position="342"/>
        <end position="374"/>
    </location>
</feature>
<feature type="compositionally biased region" description="Low complexity" evidence="1">
    <location>
        <begin position="320"/>
        <end position="341"/>
    </location>
</feature>
<evidence type="ECO:0000313" key="3">
    <source>
        <dbReference type="EMBL" id="MCF2528256.1"/>
    </source>
</evidence>
<feature type="region of interest" description="Disordered" evidence="1">
    <location>
        <begin position="406"/>
        <end position="474"/>
    </location>
</feature>
<evidence type="ECO:0000313" key="4">
    <source>
        <dbReference type="Proteomes" id="UP001165378"/>
    </source>
</evidence>